<name>A0A2S6HUH1_9FIRM</name>
<dbReference type="InterPro" id="IPR003784">
    <property type="entry name" value="BioY"/>
</dbReference>
<feature type="transmembrane region" description="Helical" evidence="3">
    <location>
        <begin position="86"/>
        <end position="103"/>
    </location>
</feature>
<dbReference type="PIRSF" id="PIRSF016661">
    <property type="entry name" value="BioY"/>
    <property type="match status" value="1"/>
</dbReference>
<dbReference type="OrthoDB" id="1029065at2"/>
<dbReference type="PANTHER" id="PTHR34295">
    <property type="entry name" value="BIOTIN TRANSPORTER BIOY"/>
    <property type="match status" value="1"/>
</dbReference>
<accession>A0A2S6HUH1</accession>
<evidence type="ECO:0000313" key="4">
    <source>
        <dbReference type="EMBL" id="PPK81436.1"/>
    </source>
</evidence>
<keyword evidence="2 3" id="KW-0472">Membrane</keyword>
<keyword evidence="5" id="KW-1185">Reference proteome</keyword>
<evidence type="ECO:0000256" key="2">
    <source>
        <dbReference type="PIRNR" id="PIRNR016661"/>
    </source>
</evidence>
<dbReference type="Pfam" id="PF02632">
    <property type="entry name" value="BioY"/>
    <property type="match status" value="1"/>
</dbReference>
<dbReference type="PANTHER" id="PTHR34295:SF1">
    <property type="entry name" value="BIOTIN TRANSPORTER BIOY"/>
    <property type="match status" value="1"/>
</dbReference>
<organism evidence="4 5">
    <name type="scientific">Lacrimispora xylanisolvens</name>
    <dbReference type="NCBI Taxonomy" id="384636"/>
    <lineage>
        <taxon>Bacteria</taxon>
        <taxon>Bacillati</taxon>
        <taxon>Bacillota</taxon>
        <taxon>Clostridia</taxon>
        <taxon>Lachnospirales</taxon>
        <taxon>Lachnospiraceae</taxon>
        <taxon>Lacrimispora</taxon>
    </lineage>
</organism>
<dbReference type="EMBL" id="PTJA01000004">
    <property type="protein sequence ID" value="PPK81436.1"/>
    <property type="molecule type" value="Genomic_DNA"/>
</dbReference>
<dbReference type="GO" id="GO:0015225">
    <property type="term" value="F:biotin transmembrane transporter activity"/>
    <property type="evidence" value="ECO:0007669"/>
    <property type="project" value="UniProtKB-UniRule"/>
</dbReference>
<evidence type="ECO:0000313" key="5">
    <source>
        <dbReference type="Proteomes" id="UP000237749"/>
    </source>
</evidence>
<dbReference type="Gene3D" id="1.10.1760.20">
    <property type="match status" value="1"/>
</dbReference>
<comment type="subcellular location">
    <subcellularLocation>
        <location evidence="2">Cell membrane</location>
        <topology evidence="2">Multi-pass membrane protein</topology>
    </subcellularLocation>
</comment>
<dbReference type="RefSeq" id="WP_104436527.1">
    <property type="nucleotide sequence ID" value="NZ_PTJA01000004.1"/>
</dbReference>
<evidence type="ECO:0000256" key="1">
    <source>
        <dbReference type="ARBA" id="ARBA00010692"/>
    </source>
</evidence>
<keyword evidence="2" id="KW-0813">Transport</keyword>
<proteinExistence type="inferred from homology"/>
<keyword evidence="2" id="KW-1003">Cell membrane</keyword>
<protein>
    <recommendedName>
        <fullName evidence="2">Biotin transporter</fullName>
    </recommendedName>
</protein>
<keyword evidence="3" id="KW-1133">Transmembrane helix</keyword>
<reference evidence="4 5" key="1">
    <citation type="submission" date="2018-02" db="EMBL/GenBank/DDBJ databases">
        <title>Genomic Encyclopedia of Archaeal and Bacterial Type Strains, Phase II (KMG-II): from individual species to whole genera.</title>
        <authorList>
            <person name="Goeker M."/>
        </authorList>
    </citation>
    <scope>NUCLEOTIDE SEQUENCE [LARGE SCALE GENOMIC DNA]</scope>
    <source>
        <strain evidence="4 5">DSM 3808</strain>
    </source>
</reference>
<feature type="transmembrane region" description="Helical" evidence="3">
    <location>
        <begin position="115"/>
        <end position="135"/>
    </location>
</feature>
<feature type="transmembrane region" description="Helical" evidence="3">
    <location>
        <begin position="57"/>
        <end position="74"/>
    </location>
</feature>
<keyword evidence="3" id="KW-0812">Transmembrane</keyword>
<comment type="similarity">
    <text evidence="1 2">Belongs to the BioY family.</text>
</comment>
<dbReference type="Proteomes" id="UP000237749">
    <property type="component" value="Unassembled WGS sequence"/>
</dbReference>
<sequence>MKNSKTKEITLCALFASLTAILSQITIPIGPVPVNFAHLSTFLAAGLLGSRLGALSQLTFVLMGAAGLPVFSGFNGGLTRLAGPTGGYIIGYVVSAYVTGWVLERFGKRTVKTLALSILAGWLVTYSFGTLWFSYITHTSFTAALSLCVIPFLPGDLLKTCITIVLVRRLYSVFQRTLQW</sequence>
<comment type="caution">
    <text evidence="4">The sequence shown here is derived from an EMBL/GenBank/DDBJ whole genome shotgun (WGS) entry which is preliminary data.</text>
</comment>
<gene>
    <name evidence="4" type="ORF">BXY41_104239</name>
</gene>
<dbReference type="GO" id="GO:0005886">
    <property type="term" value="C:plasma membrane"/>
    <property type="evidence" value="ECO:0007669"/>
    <property type="project" value="UniProtKB-SubCell"/>
</dbReference>
<dbReference type="AlphaFoldDB" id="A0A2S6HUH1"/>
<evidence type="ECO:0000256" key="3">
    <source>
        <dbReference type="SAM" id="Phobius"/>
    </source>
</evidence>